<dbReference type="Gene3D" id="3.40.640.10">
    <property type="entry name" value="Type I PLP-dependent aspartate aminotransferase-like (Major domain)"/>
    <property type="match status" value="1"/>
</dbReference>
<evidence type="ECO:0000256" key="4">
    <source>
        <dbReference type="ARBA" id="ARBA00022898"/>
    </source>
</evidence>
<dbReference type="InterPro" id="IPR015421">
    <property type="entry name" value="PyrdxlP-dep_Trfase_major"/>
</dbReference>
<dbReference type="CDD" id="cd00609">
    <property type="entry name" value="AAT_like"/>
    <property type="match status" value="1"/>
</dbReference>
<dbReference type="SUPFAM" id="SSF53383">
    <property type="entry name" value="PLP-dependent transferases"/>
    <property type="match status" value="1"/>
</dbReference>
<dbReference type="Proteomes" id="UP000016714">
    <property type="component" value="Chromosome 1"/>
</dbReference>
<name>A0A2I3CD04_VIBAX</name>
<sequence length="417" mass="46492">MQFSKFGEKFNQYSGITQLMDDLNDGLRTPGAIMLGGGNPAAIPAMLDYFHQASEEMLASGELVAALANYDGPQGKDAFVKALAQLFRETYGWDISEKNISLTNGSQSGFFYLFNLLAGKQPDGSHKKVLLPIAPEYIGYGDAGIDEDIFISYHPEIELLDNGLFKYHVDFEQLAVDDSVAAICASRPTNPTGNVLTDEEVRKLDKLARENNIPLIIDNAYGLPFPNIIFEDVEPFWNENTILCMSLSKLGLPGVRCGIVIASEEITQALTNMNGIISLAPGSVGPALANHIIGKGDLLKLSSEVIKPFYKQKSQRAVELLQQAITDERFRIHKPEGAIFLWLWFDELPITTMELYQRLKARGVLIVPGEYFFIGQQDEWDHAHQCLRMNYVQDDEMMQKGIAIIAEEVEKAYREGK</sequence>
<dbReference type="Pfam" id="PF00155">
    <property type="entry name" value="Aminotran_1_2"/>
    <property type="match status" value="1"/>
</dbReference>
<accession>A0A2I3CD04</accession>
<protein>
    <submittedName>
        <fullName evidence="6">Valine-pyruvate aminotransferase</fullName>
    </submittedName>
</protein>
<evidence type="ECO:0000313" key="7">
    <source>
        <dbReference type="Proteomes" id="UP000016714"/>
    </source>
</evidence>
<reference evidence="6 7" key="1">
    <citation type="journal article" date="2015" name="Genome Announc.">
        <title>Complete genome sequence of Vibrio alginolyticus ATCC 17749.</title>
        <authorList>
            <person name="Liu X.F."/>
            <person name="Cao Y."/>
            <person name="Zhang H.L."/>
            <person name="Chen Y.J."/>
            <person name="Hu C.J."/>
        </authorList>
    </citation>
    <scope>NUCLEOTIDE SEQUENCE [LARGE SCALE GENOMIC DNA]</scope>
    <source>
        <strain evidence="7">ATCC 17749 / DSM 2171 / NBRC 15630 / NCIMB 1903 / NCTC 12160 / XII-53</strain>
    </source>
</reference>
<dbReference type="PANTHER" id="PTHR42790:SF4">
    <property type="entry name" value="VALINE--PYRUVATE AMINOTRANSFERASE"/>
    <property type="match status" value="1"/>
</dbReference>
<keyword evidence="6" id="KW-0670">Pyruvate</keyword>
<dbReference type="EMBL" id="CP006718">
    <property type="protein sequence ID" value="AGV18011.1"/>
    <property type="molecule type" value="Genomic_DNA"/>
</dbReference>
<keyword evidence="3 6" id="KW-0808">Transferase</keyword>
<evidence type="ECO:0000259" key="5">
    <source>
        <dbReference type="Pfam" id="PF00155"/>
    </source>
</evidence>
<organism evidence="6 7">
    <name type="scientific">Vibrio alginolyticus (strain ATCC 17749 / DSM 2171 / NBRC 15630 / NCIMB 1903 / NCTC 12160 / XII-53)</name>
    <dbReference type="NCBI Taxonomy" id="1219076"/>
    <lineage>
        <taxon>Bacteria</taxon>
        <taxon>Pseudomonadati</taxon>
        <taxon>Pseudomonadota</taxon>
        <taxon>Gammaproteobacteria</taxon>
        <taxon>Vibrionales</taxon>
        <taxon>Vibrionaceae</taxon>
        <taxon>Vibrio</taxon>
    </lineage>
</organism>
<feature type="domain" description="Aminotransferase class I/classII large" evidence="5">
    <location>
        <begin position="67"/>
        <end position="403"/>
    </location>
</feature>
<keyword evidence="4" id="KW-0663">Pyridoxal phosphate</keyword>
<dbReference type="KEGG" id="vag:N646_2197"/>
<evidence type="ECO:0000256" key="1">
    <source>
        <dbReference type="ARBA" id="ARBA00001933"/>
    </source>
</evidence>
<proteinExistence type="predicted"/>
<evidence type="ECO:0000313" key="6">
    <source>
        <dbReference type="EMBL" id="AGV18011.1"/>
    </source>
</evidence>
<dbReference type="GO" id="GO:0009042">
    <property type="term" value="F:valine-pyruvate transaminase activity"/>
    <property type="evidence" value="ECO:0007669"/>
    <property type="project" value="TreeGrafter"/>
</dbReference>
<dbReference type="AlphaFoldDB" id="A0A2I3CD04"/>
<comment type="cofactor">
    <cofactor evidence="1">
        <name>pyridoxal 5'-phosphate</name>
        <dbReference type="ChEBI" id="CHEBI:597326"/>
    </cofactor>
</comment>
<dbReference type="InterPro" id="IPR004839">
    <property type="entry name" value="Aminotransferase_I/II_large"/>
</dbReference>
<dbReference type="PANTHER" id="PTHR42790">
    <property type="entry name" value="AMINOTRANSFERASE"/>
    <property type="match status" value="1"/>
</dbReference>
<dbReference type="NCBIfam" id="NF006964">
    <property type="entry name" value="PRK09440.1-2"/>
    <property type="match status" value="1"/>
</dbReference>
<dbReference type="InterPro" id="IPR015424">
    <property type="entry name" value="PyrdxlP-dep_Trfase"/>
</dbReference>
<dbReference type="GO" id="GO:0030170">
    <property type="term" value="F:pyridoxal phosphate binding"/>
    <property type="evidence" value="ECO:0007669"/>
    <property type="project" value="InterPro"/>
</dbReference>
<dbReference type="HOGENOM" id="CLU_053657_0_0_6"/>
<dbReference type="FunFam" id="3.40.640.10:FF:000045">
    <property type="entry name" value="Valine--pyruvate aminotransferase"/>
    <property type="match status" value="1"/>
</dbReference>
<dbReference type="NCBIfam" id="NF006967">
    <property type="entry name" value="PRK09440.1-5"/>
    <property type="match status" value="1"/>
</dbReference>
<dbReference type="GO" id="GO:1901605">
    <property type="term" value="P:alpha-amino acid metabolic process"/>
    <property type="evidence" value="ECO:0007669"/>
    <property type="project" value="TreeGrafter"/>
</dbReference>
<evidence type="ECO:0000256" key="2">
    <source>
        <dbReference type="ARBA" id="ARBA00022576"/>
    </source>
</evidence>
<gene>
    <name evidence="6" type="ORF">N646_2197</name>
</gene>
<evidence type="ECO:0000256" key="3">
    <source>
        <dbReference type="ARBA" id="ARBA00022679"/>
    </source>
</evidence>
<dbReference type="InterPro" id="IPR050859">
    <property type="entry name" value="Class-I_PLP-dep_aminotransf"/>
</dbReference>
<dbReference type="RefSeq" id="WP_017635592.1">
    <property type="nucleotide sequence ID" value="NC_022349.1"/>
</dbReference>
<dbReference type="GO" id="GO:0005829">
    <property type="term" value="C:cytosol"/>
    <property type="evidence" value="ECO:0007669"/>
    <property type="project" value="TreeGrafter"/>
</dbReference>
<keyword evidence="2 6" id="KW-0032">Aminotransferase</keyword>
<dbReference type="NCBIfam" id="NF006966">
    <property type="entry name" value="PRK09440.1-4"/>
    <property type="match status" value="1"/>
</dbReference>